<dbReference type="InterPro" id="IPR003735">
    <property type="entry name" value="Metal_Tscrpt_repr"/>
</dbReference>
<evidence type="ECO:0000313" key="3">
    <source>
        <dbReference type="Proteomes" id="UP000006876"/>
    </source>
</evidence>
<dbReference type="KEGG" id="axy:AXYL_00281"/>
<proteinExistence type="inferred from homology"/>
<dbReference type="PANTHER" id="PTHR33677:SF5">
    <property type="entry name" value="TRANSCRIPTIONAL REPRESSOR FRMR"/>
    <property type="match status" value="1"/>
</dbReference>
<dbReference type="Pfam" id="PF02583">
    <property type="entry name" value="Trns_repr_metal"/>
    <property type="match status" value="1"/>
</dbReference>
<evidence type="ECO:0000256" key="1">
    <source>
        <dbReference type="ARBA" id="ARBA00005260"/>
    </source>
</evidence>
<name>E3HRY0_ACHXA</name>
<protein>
    <submittedName>
        <fullName evidence="2">Regulator protein FrmR</fullName>
    </submittedName>
</protein>
<dbReference type="GO" id="GO:0046872">
    <property type="term" value="F:metal ion binding"/>
    <property type="evidence" value="ECO:0007669"/>
    <property type="project" value="InterPro"/>
</dbReference>
<comment type="similarity">
    <text evidence="1">Belongs to the FrmR/RcnR family.</text>
</comment>
<dbReference type="EMBL" id="CP002287">
    <property type="protein sequence ID" value="ADP13641.1"/>
    <property type="molecule type" value="Genomic_DNA"/>
</dbReference>
<gene>
    <name evidence="2" type="primary">frmR</name>
    <name evidence="2" type="ordered locus">AXYL_00281</name>
</gene>
<dbReference type="STRING" id="762376.AXYL_00281"/>
<dbReference type="Gene3D" id="1.20.58.1000">
    <property type="entry name" value="Metal-sensitive repressor, helix protomer"/>
    <property type="match status" value="1"/>
</dbReference>
<evidence type="ECO:0000313" key="2">
    <source>
        <dbReference type="EMBL" id="ADP13641.1"/>
    </source>
</evidence>
<dbReference type="GO" id="GO:0045892">
    <property type="term" value="P:negative regulation of DNA-templated transcription"/>
    <property type="evidence" value="ECO:0007669"/>
    <property type="project" value="UniProtKB-ARBA"/>
</dbReference>
<sequence length="117" mass="12935">MLVDGSRQIPYTPPLYLSEPAVPHSPEEKKRVVTRLRRIQGQALALERAVNEGTECGALLQQLAALRGAATGLMAEVLESHLRETFLQSAQGGRQDATIEPEAEIDLLMRLVRSYLK</sequence>
<dbReference type="CDD" id="cd10153">
    <property type="entry name" value="RcnR-FrmR-like_DUF156"/>
    <property type="match status" value="1"/>
</dbReference>
<reference evidence="2 3" key="1">
    <citation type="journal article" date="2011" name="J. Bacteriol.">
        <title>Complete genome sequence of the haloaromatic acid-degrading bacterium Achromobacter xylosoxidans A8.</title>
        <authorList>
            <person name="Strnad H."/>
            <person name="Ridl J."/>
            <person name="Paces J."/>
            <person name="Kolar M."/>
            <person name="Vlcek C."/>
            <person name="Paces V."/>
        </authorList>
    </citation>
    <scope>NUCLEOTIDE SEQUENCE [LARGE SCALE GENOMIC DNA]</scope>
    <source>
        <strain evidence="2 3">A8</strain>
    </source>
</reference>
<dbReference type="PANTHER" id="PTHR33677">
    <property type="entry name" value="TRANSCRIPTIONAL REPRESSOR FRMR-RELATED"/>
    <property type="match status" value="1"/>
</dbReference>
<dbReference type="Proteomes" id="UP000006876">
    <property type="component" value="Chromosome"/>
</dbReference>
<accession>E3HRY0</accession>
<dbReference type="AlphaFoldDB" id="E3HRY0"/>
<dbReference type="eggNOG" id="COG1937">
    <property type="taxonomic scope" value="Bacteria"/>
</dbReference>
<dbReference type="HOGENOM" id="CLU_130332_3_0_4"/>
<organism evidence="2 3">
    <name type="scientific">Achromobacter xylosoxidans (strain A8)</name>
    <dbReference type="NCBI Taxonomy" id="762376"/>
    <lineage>
        <taxon>Bacteria</taxon>
        <taxon>Pseudomonadati</taxon>
        <taxon>Pseudomonadota</taxon>
        <taxon>Betaproteobacteria</taxon>
        <taxon>Burkholderiales</taxon>
        <taxon>Alcaligenaceae</taxon>
        <taxon>Achromobacter</taxon>
    </lineage>
</organism>
<dbReference type="InterPro" id="IPR038390">
    <property type="entry name" value="Metal_Tscrpt_repr_sf"/>
</dbReference>
<dbReference type="GO" id="GO:0003677">
    <property type="term" value="F:DNA binding"/>
    <property type="evidence" value="ECO:0007669"/>
    <property type="project" value="InterPro"/>
</dbReference>